<protein>
    <recommendedName>
        <fullName evidence="7">Thiolase C-terminal domain-containing protein</fullName>
    </recommendedName>
</protein>
<dbReference type="Pfam" id="PF02803">
    <property type="entry name" value="Thiolase_C"/>
    <property type="match status" value="1"/>
</dbReference>
<dbReference type="EMBL" id="UINC01193702">
    <property type="protein sequence ID" value="SVE09441.1"/>
    <property type="molecule type" value="Genomic_DNA"/>
</dbReference>
<evidence type="ECO:0000256" key="1">
    <source>
        <dbReference type="ARBA" id="ARBA00010982"/>
    </source>
</evidence>
<evidence type="ECO:0000259" key="4">
    <source>
        <dbReference type="Pfam" id="PF00108"/>
    </source>
</evidence>
<dbReference type="PANTHER" id="PTHR18919:SF107">
    <property type="entry name" value="ACETYL-COA ACETYLTRANSFERASE, CYTOSOLIC"/>
    <property type="match status" value="1"/>
</dbReference>
<dbReference type="InterPro" id="IPR020616">
    <property type="entry name" value="Thiolase_N"/>
</dbReference>
<dbReference type="PANTHER" id="PTHR18919">
    <property type="entry name" value="ACETYL-COA C-ACYLTRANSFERASE"/>
    <property type="match status" value="1"/>
</dbReference>
<sequence length="226" mass="24045">KKYSITREQQDVFAENSHLKALNAKKHNYFNNEITPITISEKKSTSVVSSDEGPRKDVNLEKLNSLKTVFNLGKTVTSGNASQISDGASAMVVCDEKSVKPNSGPIVLITGYSYVANEPGLLFDAPYKAVENLLQKTGGTISDFDLIEINEAFSAQVLANEKKIGWDRDVVNIHGGAIALGHPVGASGARIITTLIHALSLNKLKQGLAIICHGGGGAAAMSLELV</sequence>
<dbReference type="SUPFAM" id="SSF53901">
    <property type="entry name" value="Thiolase-like"/>
    <property type="match status" value="2"/>
</dbReference>
<dbReference type="Pfam" id="PF00108">
    <property type="entry name" value="Thiolase_N"/>
    <property type="match status" value="1"/>
</dbReference>
<evidence type="ECO:0000256" key="3">
    <source>
        <dbReference type="ARBA" id="ARBA00023315"/>
    </source>
</evidence>
<dbReference type="InterPro" id="IPR020617">
    <property type="entry name" value="Thiolase_C"/>
</dbReference>
<gene>
    <name evidence="6" type="ORF">METZ01_LOCUS462295</name>
</gene>
<dbReference type="PROSITE" id="PS00737">
    <property type="entry name" value="THIOLASE_2"/>
    <property type="match status" value="1"/>
</dbReference>
<comment type="similarity">
    <text evidence="1">Belongs to the thiolase-like superfamily. Thiolase family.</text>
</comment>
<dbReference type="GO" id="GO:0016747">
    <property type="term" value="F:acyltransferase activity, transferring groups other than amino-acyl groups"/>
    <property type="evidence" value="ECO:0007669"/>
    <property type="project" value="InterPro"/>
</dbReference>
<evidence type="ECO:0000313" key="6">
    <source>
        <dbReference type="EMBL" id="SVE09441.1"/>
    </source>
</evidence>
<accession>A0A383APD9</accession>
<evidence type="ECO:0000256" key="2">
    <source>
        <dbReference type="ARBA" id="ARBA00022679"/>
    </source>
</evidence>
<name>A0A383APD9_9ZZZZ</name>
<organism evidence="6">
    <name type="scientific">marine metagenome</name>
    <dbReference type="NCBI Taxonomy" id="408172"/>
    <lineage>
        <taxon>unclassified sequences</taxon>
        <taxon>metagenomes</taxon>
        <taxon>ecological metagenomes</taxon>
    </lineage>
</organism>
<dbReference type="NCBIfam" id="TIGR01930">
    <property type="entry name" value="AcCoA-C-Actrans"/>
    <property type="match status" value="1"/>
</dbReference>
<dbReference type="InterPro" id="IPR002155">
    <property type="entry name" value="Thiolase"/>
</dbReference>
<evidence type="ECO:0008006" key="7">
    <source>
        <dbReference type="Google" id="ProtNLM"/>
    </source>
</evidence>
<dbReference type="CDD" id="cd00751">
    <property type="entry name" value="thiolase"/>
    <property type="match status" value="1"/>
</dbReference>
<feature type="domain" description="Thiolase C-terminal" evidence="5">
    <location>
        <begin position="106"/>
        <end position="224"/>
    </location>
</feature>
<dbReference type="InterPro" id="IPR016039">
    <property type="entry name" value="Thiolase-like"/>
</dbReference>
<keyword evidence="3" id="KW-0012">Acyltransferase</keyword>
<feature type="domain" description="Thiolase N-terminal" evidence="4">
    <location>
        <begin position="1"/>
        <end position="96"/>
    </location>
</feature>
<keyword evidence="2" id="KW-0808">Transferase</keyword>
<evidence type="ECO:0000259" key="5">
    <source>
        <dbReference type="Pfam" id="PF02803"/>
    </source>
</evidence>
<feature type="non-terminal residue" evidence="6">
    <location>
        <position position="1"/>
    </location>
</feature>
<reference evidence="6" key="1">
    <citation type="submission" date="2018-05" db="EMBL/GenBank/DDBJ databases">
        <authorList>
            <person name="Lanie J.A."/>
            <person name="Ng W.-L."/>
            <person name="Kazmierczak K.M."/>
            <person name="Andrzejewski T.M."/>
            <person name="Davidsen T.M."/>
            <person name="Wayne K.J."/>
            <person name="Tettelin H."/>
            <person name="Glass J.I."/>
            <person name="Rusch D."/>
            <person name="Podicherti R."/>
            <person name="Tsui H.-C.T."/>
            <person name="Winkler M.E."/>
        </authorList>
    </citation>
    <scope>NUCLEOTIDE SEQUENCE</scope>
</reference>
<dbReference type="Gene3D" id="3.40.47.10">
    <property type="match status" value="2"/>
</dbReference>
<proteinExistence type="inferred from homology"/>
<dbReference type="InterPro" id="IPR020613">
    <property type="entry name" value="Thiolase_CS"/>
</dbReference>
<dbReference type="AlphaFoldDB" id="A0A383APD9"/>